<comment type="caution">
    <text evidence="1">The sequence shown here is derived from an EMBL/GenBank/DDBJ whole genome shotgun (WGS) entry which is preliminary data.</text>
</comment>
<protein>
    <recommendedName>
        <fullName evidence="3">Resolvase HTH domain-containing protein</fullName>
    </recommendedName>
</protein>
<accession>A0A2M6WWA8</accession>
<dbReference type="Proteomes" id="UP000228596">
    <property type="component" value="Unassembled WGS sequence"/>
</dbReference>
<evidence type="ECO:0008006" key="3">
    <source>
        <dbReference type="Google" id="ProtNLM"/>
    </source>
</evidence>
<name>A0A2M6WWA8_9BACT</name>
<dbReference type="AlphaFoldDB" id="A0A2M6WWA8"/>
<proteinExistence type="predicted"/>
<reference evidence="2" key="1">
    <citation type="submission" date="2017-09" db="EMBL/GenBank/DDBJ databases">
        <title>Depth-based differentiation of microbial function through sediment-hosted aquifers and enrichment of novel symbionts in the deep terrestrial subsurface.</title>
        <authorList>
            <person name="Probst A.J."/>
            <person name="Ladd B."/>
            <person name="Jarett J.K."/>
            <person name="Geller-Mcgrath D.E."/>
            <person name="Sieber C.M.K."/>
            <person name="Emerson J.B."/>
            <person name="Anantharaman K."/>
            <person name="Thomas B.C."/>
            <person name="Malmstrom R."/>
            <person name="Stieglmeier M."/>
            <person name="Klingl A."/>
            <person name="Woyke T."/>
            <person name="Ryan C.M."/>
            <person name="Banfield J.F."/>
        </authorList>
    </citation>
    <scope>NUCLEOTIDE SEQUENCE [LARGE SCALE GENOMIC DNA]</scope>
</reference>
<evidence type="ECO:0000313" key="2">
    <source>
        <dbReference type="Proteomes" id="UP000228596"/>
    </source>
</evidence>
<gene>
    <name evidence="1" type="ORF">COT77_03185</name>
</gene>
<organism evidence="1 2">
    <name type="scientific">Candidatus Berkelbacteria bacterium CG10_big_fil_rev_8_21_14_0_10_41_12</name>
    <dbReference type="NCBI Taxonomy" id="1974513"/>
    <lineage>
        <taxon>Bacteria</taxon>
        <taxon>Candidatus Berkelbacteria</taxon>
    </lineage>
</organism>
<dbReference type="EMBL" id="PEZV01000036">
    <property type="protein sequence ID" value="PIT97094.1"/>
    <property type="molecule type" value="Genomic_DNA"/>
</dbReference>
<evidence type="ECO:0000313" key="1">
    <source>
        <dbReference type="EMBL" id="PIT97094.1"/>
    </source>
</evidence>
<sequence>MKAKLLEKERARVLRHKGKGLKSIANMLGVAKSSVFLWCKDICLTKSQLDALKSRLNAPKLGALANKVKRQKEIQEIRRRSKAEFVRLNTEDSDRLRDIGTIFYWAEGAKTGRQIDFTNSDPQVIKLIMLWLRKIHKVPEEKFRAAIYYHADQDEKMIKRYWSSITRIPQHQFHKSIFKKEGTGHRKNILYNGTCKVRVCDSDLLNKVLAWIEQFYI</sequence>